<evidence type="ECO:0000313" key="2">
    <source>
        <dbReference type="Proteomes" id="UP000220629"/>
    </source>
</evidence>
<protein>
    <submittedName>
        <fullName evidence="1">Uncharacterized protein</fullName>
    </submittedName>
</protein>
<dbReference type="AlphaFoldDB" id="A0A0M2QHP8"/>
<gene>
    <name evidence="1" type="ORF">CRM94_13110</name>
</gene>
<dbReference type="Proteomes" id="UP000220629">
    <property type="component" value="Unassembled WGS sequence"/>
</dbReference>
<accession>A0A0M2QHP8</accession>
<dbReference type="RefSeq" id="WP_046578368.1">
    <property type="nucleotide sequence ID" value="NZ_CADEPO010000003.1"/>
</dbReference>
<reference evidence="2" key="1">
    <citation type="submission" date="2017-09" db="EMBL/GenBank/DDBJ databases">
        <title>FDA dAtabase for Regulatory Grade micrObial Sequences (FDA-ARGOS): Supporting development and validation of Infectious Disease Dx tests.</title>
        <authorList>
            <person name="Minogue T."/>
            <person name="Wolcott M."/>
            <person name="Wasieloski L."/>
            <person name="Aguilar W."/>
            <person name="Moore D."/>
            <person name="Tallon L."/>
            <person name="Sadzewicz L."/>
            <person name="Ott S."/>
            <person name="Zhao X."/>
            <person name="Nagaraj S."/>
            <person name="Vavikolanu K."/>
            <person name="Aluvathingal J."/>
            <person name="Nadendla S."/>
            <person name="Sichtig H."/>
        </authorList>
    </citation>
    <scope>NUCLEOTIDE SEQUENCE [LARGE SCALE GENOMIC DNA]</scope>
    <source>
        <strain evidence="2">FDAARGOS_390</strain>
    </source>
</reference>
<dbReference type="EMBL" id="PDDY01000001">
    <property type="protein sequence ID" value="PEH43752.1"/>
    <property type="molecule type" value="Genomic_DNA"/>
</dbReference>
<proteinExistence type="predicted"/>
<comment type="caution">
    <text evidence="1">The sequence shown here is derived from an EMBL/GenBank/DDBJ whole genome shotgun (WGS) entry which is preliminary data.</text>
</comment>
<evidence type="ECO:0000313" key="1">
    <source>
        <dbReference type="EMBL" id="PEH43752.1"/>
    </source>
</evidence>
<organism evidence="1 2">
    <name type="scientific">Burkholderia gladioli</name>
    <name type="common">Pseudomonas marginata</name>
    <name type="synonym">Phytomonas marginata</name>
    <dbReference type="NCBI Taxonomy" id="28095"/>
    <lineage>
        <taxon>Bacteria</taxon>
        <taxon>Pseudomonadati</taxon>
        <taxon>Pseudomonadota</taxon>
        <taxon>Betaproteobacteria</taxon>
        <taxon>Burkholderiales</taxon>
        <taxon>Burkholderiaceae</taxon>
        <taxon>Burkholderia</taxon>
    </lineage>
</organism>
<name>A0A0M2QHP8_BURGA</name>
<sequence length="72" mass="7919">MAGDSAYRPGERVKVSGIYSVVSQAGTDSFEVTCVEGERFPPSRHDEHVHYELKYAATHAARHTRLDGDAQA</sequence>